<comment type="caution">
    <text evidence="2">The sequence shown here is derived from an EMBL/GenBank/DDBJ whole genome shotgun (WGS) entry which is preliminary data.</text>
</comment>
<keyword evidence="3" id="KW-1185">Reference proteome</keyword>
<protein>
    <submittedName>
        <fullName evidence="2">Uncharacterized protein</fullName>
    </submittedName>
</protein>
<keyword evidence="1" id="KW-0472">Membrane</keyword>
<feature type="transmembrane region" description="Helical" evidence="1">
    <location>
        <begin position="34"/>
        <end position="52"/>
    </location>
</feature>
<evidence type="ECO:0000313" key="3">
    <source>
        <dbReference type="Proteomes" id="UP001233999"/>
    </source>
</evidence>
<gene>
    <name evidence="2" type="ORF">L9F63_001646</name>
</gene>
<name>A0AAD8A3H0_DIPPU</name>
<accession>A0AAD8A3H0</accession>
<reference evidence="2" key="2">
    <citation type="submission" date="2023-05" db="EMBL/GenBank/DDBJ databases">
        <authorList>
            <person name="Fouks B."/>
        </authorList>
    </citation>
    <scope>NUCLEOTIDE SEQUENCE</scope>
    <source>
        <strain evidence="2">Stay&amp;Tobe</strain>
        <tissue evidence="2">Testes</tissue>
    </source>
</reference>
<reference evidence="2" key="1">
    <citation type="journal article" date="2023" name="IScience">
        <title>Live-bearing cockroach genome reveals convergent evolutionary mechanisms linked to viviparity in insects and beyond.</title>
        <authorList>
            <person name="Fouks B."/>
            <person name="Harrison M.C."/>
            <person name="Mikhailova A.A."/>
            <person name="Marchal E."/>
            <person name="English S."/>
            <person name="Carruthers M."/>
            <person name="Jennings E.C."/>
            <person name="Chiamaka E.L."/>
            <person name="Frigard R.A."/>
            <person name="Pippel M."/>
            <person name="Attardo G.M."/>
            <person name="Benoit J.B."/>
            <person name="Bornberg-Bauer E."/>
            <person name="Tobe S.S."/>
        </authorList>
    </citation>
    <scope>NUCLEOTIDE SEQUENCE</scope>
    <source>
        <strain evidence="2">Stay&amp;Tobe</strain>
    </source>
</reference>
<sequence>MGNTIEQWRASVGRWTRGCALQRSYNSKVTASPLWYLLLVVLVLLVIGGVELNPGPDQVRADILS</sequence>
<organism evidence="2 3">
    <name type="scientific">Diploptera punctata</name>
    <name type="common">Pacific beetle cockroach</name>
    <dbReference type="NCBI Taxonomy" id="6984"/>
    <lineage>
        <taxon>Eukaryota</taxon>
        <taxon>Metazoa</taxon>
        <taxon>Ecdysozoa</taxon>
        <taxon>Arthropoda</taxon>
        <taxon>Hexapoda</taxon>
        <taxon>Insecta</taxon>
        <taxon>Pterygota</taxon>
        <taxon>Neoptera</taxon>
        <taxon>Polyneoptera</taxon>
        <taxon>Dictyoptera</taxon>
        <taxon>Blattodea</taxon>
        <taxon>Blaberoidea</taxon>
        <taxon>Blaberidae</taxon>
        <taxon>Diplopterinae</taxon>
        <taxon>Diploptera</taxon>
    </lineage>
</organism>
<keyword evidence="1" id="KW-1133">Transmembrane helix</keyword>
<evidence type="ECO:0000256" key="1">
    <source>
        <dbReference type="SAM" id="Phobius"/>
    </source>
</evidence>
<dbReference type="Proteomes" id="UP001233999">
    <property type="component" value="Unassembled WGS sequence"/>
</dbReference>
<dbReference type="EMBL" id="JASPKZ010003856">
    <property type="protein sequence ID" value="KAJ9591829.1"/>
    <property type="molecule type" value="Genomic_DNA"/>
</dbReference>
<dbReference type="AlphaFoldDB" id="A0AAD8A3H0"/>
<proteinExistence type="predicted"/>
<keyword evidence="1" id="KW-0812">Transmembrane</keyword>
<evidence type="ECO:0000313" key="2">
    <source>
        <dbReference type="EMBL" id="KAJ9591829.1"/>
    </source>
</evidence>